<feature type="compositionally biased region" description="Basic and acidic residues" evidence="1">
    <location>
        <begin position="341"/>
        <end position="355"/>
    </location>
</feature>
<comment type="caution">
    <text evidence="4">The sequence shown here is derived from an EMBL/GenBank/DDBJ whole genome shotgun (WGS) entry which is preliminary data.</text>
</comment>
<dbReference type="PANTHER" id="PTHR11439:SF495">
    <property type="entry name" value="REVERSE TRANSCRIPTASE, RNA-DEPENDENT DNA POLYMERASE-RELATED"/>
    <property type="match status" value="1"/>
</dbReference>
<accession>A0A6L2N893</accession>
<sequence length="1331" mass="150261">MPCSISSFMRFFIREEFRSLIVRRERKEGMDSNLVESKSKEKPTLADPEPNVDRADKGKHVPPSNVNPPEHKVTVQISKKTKADCDKKAIRKGLRKKDERINDCIIDEEMSVKKVNKWGKERGQVKLKRIMSCLTLIIQTLRFSPDWCGYILDSLKDNKVLDVVGHFYNGPLLFLTFEFMPYVRSLSAIKDQNSSLMKKHMELEIEQGILGDLEFQGKWTQDEARLTEGFLNFGEPHDDLSRLSYELALTDQAFADFYWRYVNIFNGIKVQEDDDNDSDGDIWVDDGYGKEGDECEDDSDCENDSSDKDKDVEDSRSQDDVSDKDEDAEGSGGDEDADGFGGERDVKGSGDKDDASEGEDGSEGKYSGADVFGDDDSLDGHGKDGKVTIIEESHGSDGVDNEDNTTKEKDHNLQIHNTSPKPPAKRHVKPSVYMYSPYINKKTLIETLLTRVEYKISYYLLSMMGGNGEMVFQTKSGVSTKRDHMETLDHVLWWIIVSLIVGVLCLIKKNNSNNLELYRGISLILVAFKEGARNGEWAKISMRKCISEQIPSQKKKIMGVDQLTKDSFSSGQKDLVFIKSPADDTKMSIPGVERPWLSEAEGFILPNHDTVCSTSLPPLKKLDGAEPISGPKTIKSILRSKSTFKAETLKGIIINEPSSALAKDNKSSLALKVNSAPVGKLKSVKIKDDPPLAIVMKELNNLKLQFSKSQSSYSRSNQPPQVPYNTLQNKYKTQFNKSCDLCGLNNHLFENCYKVLFCKKCEKTDHRTCDHAEYISTMNMSQHLKSMGRSSSRSKIPRPSKRFFPPCTHCEEREINPRNPQYAFKRCEACGSSTHTTTDHYDIEWFKRGEALLAKKCNIRKPIWYIDSGCSRHMTGVKSYLHKYMEQPGPKVVFEDDSTCTTKGYGSIKCNGIVFTKFDKKRGTIFNSNKEVVMIAPRDKHIELVNIIRNLGAGMLTRAMAKQLSAASAHERLFVDFLSEKEPKKVSKALKRPGWVESMQDKLNQFTKNKVWTLVPVPFGKTIIGSKWVFRNKRNETGIVIKNKARLVAQDDNQQEGIYYDETFALSNEFPNHVCKLDKTLYGLKQAPRASENSNGTSDNLGPDLSGKAVNETRFQANPKESHLIVVKRIFRYLKSTPGLGLWYPKYSGFDLKGYSDSDYAGCNMDKKAPHVLKQLKTLDSLPSLLHKVTETLNRFATVVENASEATTKDVPLASQATASPAEGEKNTKDAETNLKDKLIDLLGTNVVTHDYNKKLLFDKYCDKMLKRNKIPKITNCEVLIKKGPITLKIYREDGSKEVISNLKVSDLYLAKWREVIQACPDKSEKGWKTI</sequence>
<proteinExistence type="predicted"/>
<feature type="compositionally biased region" description="Acidic residues" evidence="1">
    <location>
        <begin position="322"/>
        <end position="338"/>
    </location>
</feature>
<organism evidence="4">
    <name type="scientific">Tanacetum cinerariifolium</name>
    <name type="common">Dalmatian daisy</name>
    <name type="synonym">Chrysanthemum cinerariifolium</name>
    <dbReference type="NCBI Taxonomy" id="118510"/>
    <lineage>
        <taxon>Eukaryota</taxon>
        <taxon>Viridiplantae</taxon>
        <taxon>Streptophyta</taxon>
        <taxon>Embryophyta</taxon>
        <taxon>Tracheophyta</taxon>
        <taxon>Spermatophyta</taxon>
        <taxon>Magnoliopsida</taxon>
        <taxon>eudicotyledons</taxon>
        <taxon>Gunneridae</taxon>
        <taxon>Pentapetalae</taxon>
        <taxon>asterids</taxon>
        <taxon>campanulids</taxon>
        <taxon>Asterales</taxon>
        <taxon>Asteraceae</taxon>
        <taxon>Asteroideae</taxon>
        <taxon>Anthemideae</taxon>
        <taxon>Anthemidinae</taxon>
        <taxon>Tanacetum</taxon>
    </lineage>
</organism>
<dbReference type="PANTHER" id="PTHR11439">
    <property type="entry name" value="GAG-POL-RELATED RETROTRANSPOSON"/>
    <property type="match status" value="1"/>
</dbReference>
<feature type="compositionally biased region" description="Basic and acidic residues" evidence="1">
    <location>
        <begin position="404"/>
        <end position="413"/>
    </location>
</feature>
<name>A0A6L2N893_TANCI</name>
<evidence type="ECO:0000256" key="1">
    <source>
        <dbReference type="SAM" id="MobiDB-lite"/>
    </source>
</evidence>
<dbReference type="InterPro" id="IPR054722">
    <property type="entry name" value="PolX-like_BBD"/>
</dbReference>
<feature type="domain" description="Reverse transcriptase Ty1/copia-type" evidence="2">
    <location>
        <begin position="1009"/>
        <end position="1065"/>
    </location>
</feature>
<evidence type="ECO:0000313" key="4">
    <source>
        <dbReference type="EMBL" id="GEU81677.1"/>
    </source>
</evidence>
<feature type="region of interest" description="Disordered" evidence="1">
    <location>
        <begin position="28"/>
        <end position="70"/>
    </location>
</feature>
<feature type="compositionally biased region" description="Basic and acidic residues" evidence="1">
    <location>
        <begin position="305"/>
        <end position="321"/>
    </location>
</feature>
<dbReference type="Pfam" id="PF22936">
    <property type="entry name" value="Pol_BBD"/>
    <property type="match status" value="1"/>
</dbReference>
<evidence type="ECO:0000259" key="2">
    <source>
        <dbReference type="Pfam" id="PF07727"/>
    </source>
</evidence>
<feature type="region of interest" description="Disordered" evidence="1">
    <location>
        <begin position="1210"/>
        <end position="1230"/>
    </location>
</feature>
<dbReference type="Pfam" id="PF07727">
    <property type="entry name" value="RVT_2"/>
    <property type="match status" value="1"/>
</dbReference>
<feature type="region of interest" description="Disordered" evidence="1">
    <location>
        <begin position="273"/>
        <end position="427"/>
    </location>
</feature>
<gene>
    <name evidence="4" type="ORF">Tci_053655</name>
</gene>
<protein>
    <submittedName>
        <fullName evidence="4">Uncharacterized protein</fullName>
    </submittedName>
</protein>
<reference evidence="4" key="1">
    <citation type="journal article" date="2019" name="Sci. Rep.">
        <title>Draft genome of Tanacetum cinerariifolium, the natural source of mosquito coil.</title>
        <authorList>
            <person name="Yamashiro T."/>
            <person name="Shiraishi A."/>
            <person name="Satake H."/>
            <person name="Nakayama K."/>
        </authorList>
    </citation>
    <scope>NUCLEOTIDE SEQUENCE</scope>
</reference>
<evidence type="ECO:0000259" key="3">
    <source>
        <dbReference type="Pfam" id="PF22936"/>
    </source>
</evidence>
<feature type="domain" description="Retrovirus-related Pol polyprotein from transposon TNT 1-94-like beta-barrel" evidence="3">
    <location>
        <begin position="864"/>
        <end position="910"/>
    </location>
</feature>
<feature type="compositionally biased region" description="Acidic residues" evidence="1">
    <location>
        <begin position="293"/>
        <end position="304"/>
    </location>
</feature>
<feature type="compositionally biased region" description="Basic and acidic residues" evidence="1">
    <location>
        <begin position="378"/>
        <end position="397"/>
    </location>
</feature>
<feature type="compositionally biased region" description="Acidic residues" evidence="1">
    <location>
        <begin position="273"/>
        <end position="284"/>
    </location>
</feature>
<dbReference type="EMBL" id="BKCJ010008333">
    <property type="protein sequence ID" value="GEU81677.1"/>
    <property type="molecule type" value="Genomic_DNA"/>
</dbReference>
<dbReference type="InterPro" id="IPR013103">
    <property type="entry name" value="RVT_2"/>
</dbReference>